<keyword evidence="1" id="KW-0472">Membrane</keyword>
<feature type="transmembrane region" description="Helical" evidence="1">
    <location>
        <begin position="6"/>
        <end position="29"/>
    </location>
</feature>
<dbReference type="Proteomes" id="UP000031967">
    <property type="component" value="Unassembled WGS sequence"/>
</dbReference>
<proteinExistence type="predicted"/>
<comment type="caution">
    <text evidence="2">The sequence shown here is derived from an EMBL/GenBank/DDBJ whole genome shotgun (WGS) entry which is preliminary data.</text>
</comment>
<accession>A0ABR5A0X1</accession>
<protein>
    <submittedName>
        <fullName evidence="2">Uncharacterized protein</fullName>
    </submittedName>
</protein>
<gene>
    <name evidence="2" type="ORF">SD70_32445</name>
</gene>
<keyword evidence="3" id="KW-1185">Reference proteome</keyword>
<keyword evidence="1" id="KW-1133">Transmembrane helix</keyword>
<sequence length="64" mass="7084">MDDVAAVLVISKLIFPASVLTFGISAFAVKGKPENKKEHARSTLNADFMNLFLFIYSESAFLMK</sequence>
<name>A0ABR5A0X1_9BACL</name>
<keyword evidence="1" id="KW-0812">Transmembrane</keyword>
<dbReference type="EMBL" id="JXAK01000139">
    <property type="protein sequence ID" value="KIL34706.1"/>
    <property type="molecule type" value="Genomic_DNA"/>
</dbReference>
<evidence type="ECO:0000256" key="1">
    <source>
        <dbReference type="SAM" id="Phobius"/>
    </source>
</evidence>
<evidence type="ECO:0000313" key="2">
    <source>
        <dbReference type="EMBL" id="KIL34706.1"/>
    </source>
</evidence>
<evidence type="ECO:0000313" key="3">
    <source>
        <dbReference type="Proteomes" id="UP000031967"/>
    </source>
</evidence>
<reference evidence="2 3" key="1">
    <citation type="submission" date="2014-12" db="EMBL/GenBank/DDBJ databases">
        <title>Draft genome sequence of Paenibacillus kamchatkensis strain B-2647.</title>
        <authorList>
            <person name="Karlyshev A.V."/>
            <person name="Kudryashova E.B."/>
        </authorList>
    </citation>
    <scope>NUCLEOTIDE SEQUENCE [LARGE SCALE GENOMIC DNA]</scope>
    <source>
        <strain evidence="2 3">VKM B-2647</strain>
    </source>
</reference>
<organism evidence="2 3">
    <name type="scientific">Gordoniibacillus kamchatkensis</name>
    <dbReference type="NCBI Taxonomy" id="1590651"/>
    <lineage>
        <taxon>Bacteria</taxon>
        <taxon>Bacillati</taxon>
        <taxon>Bacillota</taxon>
        <taxon>Bacilli</taxon>
        <taxon>Bacillales</taxon>
        <taxon>Paenibacillaceae</taxon>
        <taxon>Gordoniibacillus</taxon>
    </lineage>
</organism>